<accession>K9VN93</accession>
<dbReference type="GO" id="GO:0004124">
    <property type="term" value="F:cysteine synthase activity"/>
    <property type="evidence" value="ECO:0007669"/>
    <property type="project" value="UniProtKB-UniRule"/>
</dbReference>
<dbReference type="Pfam" id="PF00291">
    <property type="entry name" value="PALP"/>
    <property type="match status" value="1"/>
</dbReference>
<keyword evidence="9 13" id="KW-0198">Cysteine biosynthesis</keyword>
<dbReference type="GO" id="GO:0006535">
    <property type="term" value="P:cysteine biosynthetic process from serine"/>
    <property type="evidence" value="ECO:0007669"/>
    <property type="project" value="UniProtKB-UniRule"/>
</dbReference>
<feature type="binding site" evidence="11">
    <location>
        <position position="269"/>
    </location>
    <ligand>
        <name>pyridoxal 5'-phosphate</name>
        <dbReference type="ChEBI" id="CHEBI:597326"/>
    </ligand>
</feature>
<evidence type="ECO:0000256" key="5">
    <source>
        <dbReference type="ARBA" id="ARBA00019371"/>
    </source>
</evidence>
<dbReference type="NCBIfam" id="TIGR01139">
    <property type="entry name" value="cysK"/>
    <property type="match status" value="1"/>
</dbReference>
<comment type="pathway">
    <text evidence="2">Amino-acid biosynthesis; L-cysteine biosynthesis; L-cysteine from L-serine: step 2/2.</text>
</comment>
<reference evidence="15 16" key="1">
    <citation type="submission" date="2012-05" db="EMBL/GenBank/DDBJ databases">
        <title>Finished chromosome of genome of Oscillatoria sp. PCC 7112.</title>
        <authorList>
            <consortium name="US DOE Joint Genome Institute"/>
            <person name="Gugger M."/>
            <person name="Coursin T."/>
            <person name="Rippka R."/>
            <person name="Tandeau De Marsac N."/>
            <person name="Huntemann M."/>
            <person name="Wei C.-L."/>
            <person name="Han J."/>
            <person name="Detter J.C."/>
            <person name="Han C."/>
            <person name="Tapia R."/>
            <person name="Davenport K."/>
            <person name="Daligault H."/>
            <person name="Erkkila T."/>
            <person name="Gu W."/>
            <person name="Munk A.C.C."/>
            <person name="Teshima H."/>
            <person name="Xu Y."/>
            <person name="Chain P."/>
            <person name="Chen A."/>
            <person name="Krypides N."/>
            <person name="Mavromatis K."/>
            <person name="Markowitz V."/>
            <person name="Szeto E."/>
            <person name="Ivanova N."/>
            <person name="Mikhailova N."/>
            <person name="Ovchinnikova G."/>
            <person name="Pagani I."/>
            <person name="Pati A."/>
            <person name="Goodwin L."/>
            <person name="Peters L."/>
            <person name="Pitluck S."/>
            <person name="Woyke T."/>
            <person name="Kerfeld C."/>
        </authorList>
    </citation>
    <scope>NUCLEOTIDE SEQUENCE [LARGE SCALE GENOMIC DNA]</scope>
    <source>
        <strain evidence="15 16">PCC 7112</strain>
    </source>
</reference>
<dbReference type="GO" id="GO:0005737">
    <property type="term" value="C:cytoplasm"/>
    <property type="evidence" value="ECO:0007669"/>
    <property type="project" value="UniProtKB-ARBA"/>
</dbReference>
<gene>
    <name evidence="15" type="ORF">Osc7112_4657</name>
</gene>
<evidence type="ECO:0000256" key="6">
    <source>
        <dbReference type="ARBA" id="ARBA00022605"/>
    </source>
</evidence>
<comment type="cofactor">
    <cofactor evidence="1 11 13">
        <name>pyridoxal 5'-phosphate</name>
        <dbReference type="ChEBI" id="CHEBI:597326"/>
    </cofactor>
</comment>
<dbReference type="InterPro" id="IPR050214">
    <property type="entry name" value="Cys_Synth/Cystath_Beta-Synth"/>
</dbReference>
<feature type="binding site" evidence="11">
    <location>
        <begin position="181"/>
        <end position="185"/>
    </location>
    <ligand>
        <name>pyridoxal 5'-phosphate</name>
        <dbReference type="ChEBI" id="CHEBI:597326"/>
    </ligand>
</feature>
<dbReference type="FunFam" id="3.40.50.1100:FF:000067">
    <property type="entry name" value="Cysteine synthase"/>
    <property type="match status" value="1"/>
</dbReference>
<organism evidence="15 16">
    <name type="scientific">Phormidium nigroviride PCC 7112</name>
    <dbReference type="NCBI Taxonomy" id="179408"/>
    <lineage>
        <taxon>Bacteria</taxon>
        <taxon>Bacillati</taxon>
        <taxon>Cyanobacteriota</taxon>
        <taxon>Cyanophyceae</taxon>
        <taxon>Oscillatoriophycideae</taxon>
        <taxon>Oscillatoriales</taxon>
        <taxon>Oscillatoriaceae</taxon>
        <taxon>Phormidium</taxon>
    </lineage>
</organism>
<dbReference type="FunFam" id="3.40.50.1100:FF:000130">
    <property type="entry name" value="Cysteine synthase"/>
    <property type="match status" value="1"/>
</dbReference>
<evidence type="ECO:0000256" key="2">
    <source>
        <dbReference type="ARBA" id="ARBA00004962"/>
    </source>
</evidence>
<feature type="binding site" evidence="11">
    <location>
        <position position="77"/>
    </location>
    <ligand>
        <name>pyridoxal 5'-phosphate</name>
        <dbReference type="ChEBI" id="CHEBI:597326"/>
    </ligand>
</feature>
<dbReference type="eggNOG" id="COG0031">
    <property type="taxonomic scope" value="Bacteria"/>
</dbReference>
<dbReference type="EMBL" id="CP003614">
    <property type="protein sequence ID" value="AFZ08947.1"/>
    <property type="molecule type" value="Genomic_DNA"/>
</dbReference>
<comment type="similarity">
    <text evidence="3 13">Belongs to the cysteine synthase/cystathionine beta-synthase family.</text>
</comment>
<evidence type="ECO:0000256" key="10">
    <source>
        <dbReference type="ARBA" id="ARBA00047931"/>
    </source>
</evidence>
<proteinExistence type="inferred from homology"/>
<dbReference type="KEGG" id="oni:Osc7112_4657"/>
<dbReference type="InterPro" id="IPR005856">
    <property type="entry name" value="Cys_synth"/>
</dbReference>
<dbReference type="Proteomes" id="UP000010478">
    <property type="component" value="Chromosome"/>
</dbReference>
<dbReference type="OrthoDB" id="9808024at2"/>
<evidence type="ECO:0000313" key="16">
    <source>
        <dbReference type="Proteomes" id="UP000010478"/>
    </source>
</evidence>
<feature type="domain" description="Tryptophan synthase beta chain-like PALP" evidence="14">
    <location>
        <begin position="8"/>
        <end position="294"/>
    </location>
</feature>
<keyword evidence="8 11" id="KW-0663">Pyridoxal phosphate</keyword>
<dbReference type="Gene3D" id="3.40.50.1100">
    <property type="match status" value="2"/>
</dbReference>
<dbReference type="AlphaFoldDB" id="K9VN93"/>
<dbReference type="InterPro" id="IPR001216">
    <property type="entry name" value="P-phosphate_BS"/>
</dbReference>
<dbReference type="SUPFAM" id="SSF53686">
    <property type="entry name" value="Tryptophan synthase beta subunit-like PLP-dependent enzymes"/>
    <property type="match status" value="1"/>
</dbReference>
<dbReference type="HOGENOM" id="CLU_021018_1_0_3"/>
<evidence type="ECO:0000256" key="4">
    <source>
        <dbReference type="ARBA" id="ARBA00012681"/>
    </source>
</evidence>
<dbReference type="EC" id="2.5.1.47" evidence="4 13"/>
<dbReference type="STRING" id="179408.Osc7112_4657"/>
<keyword evidence="6 13" id="KW-0028">Amino-acid biosynthesis</keyword>
<feature type="modified residue" description="N6-(pyridoxal phosphate)lysine" evidence="12">
    <location>
        <position position="46"/>
    </location>
</feature>
<dbReference type="InterPro" id="IPR036052">
    <property type="entry name" value="TrpB-like_PALP_sf"/>
</dbReference>
<evidence type="ECO:0000256" key="7">
    <source>
        <dbReference type="ARBA" id="ARBA00022679"/>
    </source>
</evidence>
<evidence type="ECO:0000256" key="8">
    <source>
        <dbReference type="ARBA" id="ARBA00022898"/>
    </source>
</evidence>
<evidence type="ECO:0000256" key="3">
    <source>
        <dbReference type="ARBA" id="ARBA00007103"/>
    </source>
</evidence>
<evidence type="ECO:0000256" key="1">
    <source>
        <dbReference type="ARBA" id="ARBA00001933"/>
    </source>
</evidence>
<dbReference type="RefSeq" id="WP_015178183.1">
    <property type="nucleotide sequence ID" value="NC_019729.1"/>
</dbReference>
<comment type="catalytic activity">
    <reaction evidence="10 13">
        <text>O-acetyl-L-serine + hydrogen sulfide = L-cysteine + acetate</text>
        <dbReference type="Rhea" id="RHEA:14829"/>
        <dbReference type="ChEBI" id="CHEBI:29919"/>
        <dbReference type="ChEBI" id="CHEBI:30089"/>
        <dbReference type="ChEBI" id="CHEBI:35235"/>
        <dbReference type="ChEBI" id="CHEBI:58340"/>
        <dbReference type="EC" id="2.5.1.47"/>
    </reaction>
</comment>
<evidence type="ECO:0000256" key="11">
    <source>
        <dbReference type="PIRSR" id="PIRSR605856-50"/>
    </source>
</evidence>
<dbReference type="PANTHER" id="PTHR10314">
    <property type="entry name" value="CYSTATHIONINE BETA-SYNTHASE"/>
    <property type="match status" value="1"/>
</dbReference>
<evidence type="ECO:0000256" key="13">
    <source>
        <dbReference type="RuleBase" id="RU003985"/>
    </source>
</evidence>
<name>K9VN93_9CYAN</name>
<keyword evidence="7 13" id="KW-0808">Transferase</keyword>
<evidence type="ECO:0000313" key="15">
    <source>
        <dbReference type="EMBL" id="AFZ08947.1"/>
    </source>
</evidence>
<sequence length="326" mass="34414">MKIAKDVTEIIGRTPLVQLNKIPQAEGVVAQIVAKLEGMNPAASVKDRIAASMIQAAEDAGLIQPGKTILVEPTSGNTGIALAMIAAAKGYSLILTMPDTMSLERRSMLKAYGARLELTPGHEGMLSAIARAEEIVEETPDAFMLQQFRNPANPKIHRATTAEEIWEDTEGKVDFLVAGVGTGGTITGVAEVIKQRKPSFKAIAVEPASSPVLSGGKSGAHKIQGIGAGFIPEVLKLELIDEAIAVSDADAIAYSRRLAREEGLLSGISAGAALCAAVQVGKRPENAGKLIVFVQPSYGERYLSTVLFKDLELPTVSELEALVSNY</sequence>
<keyword evidence="16" id="KW-1185">Reference proteome</keyword>
<evidence type="ECO:0000256" key="12">
    <source>
        <dbReference type="PIRSR" id="PIRSR605856-51"/>
    </source>
</evidence>
<dbReference type="InterPro" id="IPR005859">
    <property type="entry name" value="CysK"/>
</dbReference>
<dbReference type="NCBIfam" id="TIGR01136">
    <property type="entry name" value="cysKM"/>
    <property type="match status" value="1"/>
</dbReference>
<protein>
    <recommendedName>
        <fullName evidence="5 13">Cysteine synthase</fullName>
        <ecNumber evidence="4 13">2.5.1.47</ecNumber>
    </recommendedName>
</protein>
<dbReference type="PATRIC" id="fig|179408.3.peg.5782"/>
<dbReference type="PROSITE" id="PS00901">
    <property type="entry name" value="CYS_SYNTHASE"/>
    <property type="match status" value="1"/>
</dbReference>
<evidence type="ECO:0000256" key="9">
    <source>
        <dbReference type="ARBA" id="ARBA00023192"/>
    </source>
</evidence>
<dbReference type="InterPro" id="IPR001926">
    <property type="entry name" value="TrpB-like_PALP"/>
</dbReference>
<dbReference type="CDD" id="cd01561">
    <property type="entry name" value="CBS_like"/>
    <property type="match status" value="1"/>
</dbReference>
<evidence type="ECO:0000259" key="14">
    <source>
        <dbReference type="Pfam" id="PF00291"/>
    </source>
</evidence>